<keyword evidence="2" id="KW-1185">Reference proteome</keyword>
<gene>
    <name evidence="1" type="ORF">M011DRAFT_109781</name>
</gene>
<dbReference type="Proteomes" id="UP000799440">
    <property type="component" value="Unassembled WGS sequence"/>
</dbReference>
<evidence type="ECO:0000313" key="2">
    <source>
        <dbReference type="Proteomes" id="UP000799440"/>
    </source>
</evidence>
<protein>
    <submittedName>
        <fullName evidence="1">Uncharacterized protein</fullName>
    </submittedName>
</protein>
<dbReference type="EMBL" id="MU006562">
    <property type="protein sequence ID" value="KAF2751295.1"/>
    <property type="molecule type" value="Genomic_DNA"/>
</dbReference>
<sequence length="147" mass="16737">MCRRTSSFKLMSACGRFVISKWSYAEFGWSSDGALFSGNCRFHLMLLVALSFYLRHLWDRKAQQHLDIDAASLPTPSSLRVDLCTKAADQHSEHWPVSIPRAPLPPVQTATTLRFPKREFPQREEGRQSSSHTAIRLSHFSASDLFL</sequence>
<organism evidence="1 2">
    <name type="scientific">Sporormia fimetaria CBS 119925</name>
    <dbReference type="NCBI Taxonomy" id="1340428"/>
    <lineage>
        <taxon>Eukaryota</taxon>
        <taxon>Fungi</taxon>
        <taxon>Dikarya</taxon>
        <taxon>Ascomycota</taxon>
        <taxon>Pezizomycotina</taxon>
        <taxon>Dothideomycetes</taxon>
        <taxon>Pleosporomycetidae</taxon>
        <taxon>Pleosporales</taxon>
        <taxon>Sporormiaceae</taxon>
        <taxon>Sporormia</taxon>
    </lineage>
</organism>
<accession>A0A6A6VL18</accession>
<name>A0A6A6VL18_9PLEO</name>
<dbReference type="AlphaFoldDB" id="A0A6A6VL18"/>
<evidence type="ECO:0000313" key="1">
    <source>
        <dbReference type="EMBL" id="KAF2751295.1"/>
    </source>
</evidence>
<proteinExistence type="predicted"/>
<reference evidence="1" key="1">
    <citation type="journal article" date="2020" name="Stud. Mycol.">
        <title>101 Dothideomycetes genomes: a test case for predicting lifestyles and emergence of pathogens.</title>
        <authorList>
            <person name="Haridas S."/>
            <person name="Albert R."/>
            <person name="Binder M."/>
            <person name="Bloem J."/>
            <person name="Labutti K."/>
            <person name="Salamov A."/>
            <person name="Andreopoulos B."/>
            <person name="Baker S."/>
            <person name="Barry K."/>
            <person name="Bills G."/>
            <person name="Bluhm B."/>
            <person name="Cannon C."/>
            <person name="Castanera R."/>
            <person name="Culley D."/>
            <person name="Daum C."/>
            <person name="Ezra D."/>
            <person name="Gonzalez J."/>
            <person name="Henrissat B."/>
            <person name="Kuo A."/>
            <person name="Liang C."/>
            <person name="Lipzen A."/>
            <person name="Lutzoni F."/>
            <person name="Magnuson J."/>
            <person name="Mondo S."/>
            <person name="Nolan M."/>
            <person name="Ohm R."/>
            <person name="Pangilinan J."/>
            <person name="Park H.-J."/>
            <person name="Ramirez L."/>
            <person name="Alfaro M."/>
            <person name="Sun H."/>
            <person name="Tritt A."/>
            <person name="Yoshinaga Y."/>
            <person name="Zwiers L.-H."/>
            <person name="Turgeon B."/>
            <person name="Goodwin S."/>
            <person name="Spatafora J."/>
            <person name="Crous P."/>
            <person name="Grigoriev I."/>
        </authorList>
    </citation>
    <scope>NUCLEOTIDE SEQUENCE</scope>
    <source>
        <strain evidence="1">CBS 119925</strain>
    </source>
</reference>